<organism evidence="1 2">
    <name type="scientific">Aurantimonas coralicida</name>
    <dbReference type="NCBI Taxonomy" id="182270"/>
    <lineage>
        <taxon>Bacteria</taxon>
        <taxon>Pseudomonadati</taxon>
        <taxon>Pseudomonadota</taxon>
        <taxon>Alphaproteobacteria</taxon>
        <taxon>Hyphomicrobiales</taxon>
        <taxon>Aurantimonadaceae</taxon>
        <taxon>Aurantimonas</taxon>
    </lineage>
</organism>
<dbReference type="InterPro" id="IPR007922">
    <property type="entry name" value="DciA-like"/>
</dbReference>
<dbReference type="Pfam" id="PF05258">
    <property type="entry name" value="DciA"/>
    <property type="match status" value="1"/>
</dbReference>
<dbReference type="AlphaFoldDB" id="A0A9C9NJG2"/>
<sequence length="231" mass="25813">MFARPSRAGDLLCLRLSGGHLRIVPRCPPERVDDPVDLFLHDTHPCRDSPRRFPGAVSKRPVWSRRVKRRRAPSAIPVADLIGGLMDPILRRKAGMTSGLVAAWSEIAGPRLQDMTRPEKLLWPARRSDTDAFEPATLVVACEAAAALRLQHQTSELIARVNAFFGFAAVERIKIVQKAVNQARPNRKPKLRELGPGDITRIDDMVARIEDPKLRDALRAFAETTLRRNDG</sequence>
<evidence type="ECO:0000313" key="2">
    <source>
        <dbReference type="Proteomes" id="UP000885680"/>
    </source>
</evidence>
<reference evidence="1" key="1">
    <citation type="journal article" date="2020" name="mSystems">
        <title>Genome- and Community-Level Interaction Insights into Carbon Utilization and Element Cycling Functions of Hydrothermarchaeota in Hydrothermal Sediment.</title>
        <authorList>
            <person name="Zhou Z."/>
            <person name="Liu Y."/>
            <person name="Xu W."/>
            <person name="Pan J."/>
            <person name="Luo Z.H."/>
            <person name="Li M."/>
        </authorList>
    </citation>
    <scope>NUCLEOTIDE SEQUENCE</scope>
    <source>
        <strain evidence="1">HyVt-347</strain>
    </source>
</reference>
<evidence type="ECO:0000313" key="1">
    <source>
        <dbReference type="EMBL" id="HEU02917.1"/>
    </source>
</evidence>
<accession>A0A9C9NJG2</accession>
<name>A0A9C9NJG2_9HYPH</name>
<dbReference type="Proteomes" id="UP000885680">
    <property type="component" value="Unassembled WGS sequence"/>
</dbReference>
<comment type="caution">
    <text evidence="1">The sequence shown here is derived from an EMBL/GenBank/DDBJ whole genome shotgun (WGS) entry which is preliminary data.</text>
</comment>
<proteinExistence type="predicted"/>
<dbReference type="EMBL" id="DRGN01000308">
    <property type="protein sequence ID" value="HEU02917.1"/>
    <property type="molecule type" value="Genomic_DNA"/>
</dbReference>
<gene>
    <name evidence="1" type="ORF">ENH89_21890</name>
</gene>
<protein>
    <submittedName>
        <fullName evidence="1">DUF721 domain-containing protein</fullName>
    </submittedName>
</protein>